<dbReference type="Gene3D" id="2.40.30.170">
    <property type="match status" value="1"/>
</dbReference>
<comment type="similarity">
    <text evidence="1">Belongs to the membrane fusion protein (MFP) (TC 8.A.1) family.</text>
</comment>
<dbReference type="InterPro" id="IPR045800">
    <property type="entry name" value="HMBD"/>
</dbReference>
<dbReference type="RefSeq" id="WP_166961727.1">
    <property type="nucleotide sequence ID" value="NZ_BMNR01000002.1"/>
</dbReference>
<evidence type="ECO:0000259" key="6">
    <source>
        <dbReference type="Pfam" id="PF25919"/>
    </source>
</evidence>
<dbReference type="NCBIfam" id="TIGR01730">
    <property type="entry name" value="RND_mfp"/>
    <property type="match status" value="1"/>
</dbReference>
<dbReference type="Pfam" id="PF11827">
    <property type="entry name" value="DUF3347"/>
    <property type="match status" value="1"/>
</dbReference>
<protein>
    <recommendedName>
        <fullName evidence="11">Efflux RND transporter periplasmic adaptor subunit</fullName>
    </recommendedName>
</protein>
<reference evidence="9" key="1">
    <citation type="journal article" date="2014" name="Int. J. Syst. Evol. Microbiol.">
        <title>Complete genome sequence of Corynebacterium casei LMG S-19264T (=DSM 44701T), isolated from a smear-ripened cheese.</title>
        <authorList>
            <consortium name="US DOE Joint Genome Institute (JGI-PGF)"/>
            <person name="Walter F."/>
            <person name="Albersmeier A."/>
            <person name="Kalinowski J."/>
            <person name="Ruckert C."/>
        </authorList>
    </citation>
    <scope>NUCLEOTIDE SEQUENCE</scope>
    <source>
        <strain evidence="9">JCM 12862</strain>
    </source>
</reference>
<dbReference type="GO" id="GO:0015679">
    <property type="term" value="P:plasma membrane copper ion transport"/>
    <property type="evidence" value="ECO:0007669"/>
    <property type="project" value="TreeGrafter"/>
</dbReference>
<gene>
    <name evidence="9" type="ORF">GCM10007962_11020</name>
</gene>
<evidence type="ECO:0008006" key="11">
    <source>
        <dbReference type="Google" id="ProtNLM"/>
    </source>
</evidence>
<dbReference type="Pfam" id="PF25954">
    <property type="entry name" value="Beta-barrel_RND_2"/>
    <property type="match status" value="1"/>
</dbReference>
<dbReference type="GO" id="GO:0046914">
    <property type="term" value="F:transition metal ion binding"/>
    <property type="evidence" value="ECO:0007669"/>
    <property type="project" value="TreeGrafter"/>
</dbReference>
<evidence type="ECO:0000259" key="7">
    <source>
        <dbReference type="Pfam" id="PF25954"/>
    </source>
</evidence>
<evidence type="ECO:0000256" key="2">
    <source>
        <dbReference type="ARBA" id="ARBA00022448"/>
    </source>
</evidence>
<dbReference type="InterPro" id="IPR006143">
    <property type="entry name" value="RND_pump_MFP"/>
</dbReference>
<dbReference type="InterPro" id="IPR021782">
    <property type="entry name" value="DUF3347"/>
</dbReference>
<evidence type="ECO:0000313" key="10">
    <source>
        <dbReference type="Proteomes" id="UP000612329"/>
    </source>
</evidence>
<keyword evidence="10" id="KW-1185">Reference proteome</keyword>
<dbReference type="EMBL" id="BMNR01000002">
    <property type="protein sequence ID" value="GGK18646.1"/>
    <property type="molecule type" value="Genomic_DNA"/>
</dbReference>
<dbReference type="Proteomes" id="UP000612329">
    <property type="component" value="Unassembled WGS sequence"/>
</dbReference>
<dbReference type="InterPro" id="IPR058792">
    <property type="entry name" value="Beta-barrel_RND_2"/>
</dbReference>
<evidence type="ECO:0000259" key="5">
    <source>
        <dbReference type="Pfam" id="PF25869"/>
    </source>
</evidence>
<feature type="domain" description="CusB-like barrel-sandwich hybrid" evidence="6">
    <location>
        <begin position="138"/>
        <end position="249"/>
    </location>
</feature>
<evidence type="ECO:0000259" key="4">
    <source>
        <dbReference type="Pfam" id="PF19335"/>
    </source>
</evidence>
<dbReference type="InterPro" id="IPR058790">
    <property type="entry name" value="BSH_CusB"/>
</dbReference>
<feature type="domain" description="CusB-like three alpha-helical bundle" evidence="5">
    <location>
        <begin position="166"/>
        <end position="215"/>
    </location>
</feature>
<reference evidence="9" key="2">
    <citation type="submission" date="2020-09" db="EMBL/GenBank/DDBJ databases">
        <authorList>
            <person name="Sun Q."/>
            <person name="Ohkuma M."/>
        </authorList>
    </citation>
    <scope>NUCLEOTIDE SEQUENCE</scope>
    <source>
        <strain evidence="9">JCM 12862</strain>
    </source>
</reference>
<dbReference type="InterPro" id="IPR051909">
    <property type="entry name" value="MFP_Cation_Efflux"/>
</dbReference>
<evidence type="ECO:0000256" key="1">
    <source>
        <dbReference type="ARBA" id="ARBA00009477"/>
    </source>
</evidence>
<sequence>MKKYKNYIIAAGILFIGIILGNVFSGGGSEGVHKDGEHNLVQDPVTKLWTCSMHPQIRMEKPGKCPICGMTLIPLDASSNANEEKIAENEIVLTEEAIQLGNIQTTLVEKASATKEIRLLGRVQPDERKLFSQVSHIPGRIERLYVNFTGEKVVRGQKIVRIYSPELISAQKELFESINSRDIYPQLYTATRNKLKLWKLTDAQIDAIEESGKIQEQIDILSDYTGYVMKRDVELGDYIKEGSVLFDIANLSSVWVMFEAYEADIPWIQLGNVVDFTINAIPGKMFKGKVTYVDPFVSSNTRVAKVRVELQNPSNALLPEMYASGIINAKLTNVKDAIVIPKSAVLWTGKRSVVYVKVPHEKTISFVYREITLGQDMGNFYIVKDGLVGGETVASNGVFRIDASAQLLGQKSMMNPTGEKGNTGGMANMPGMDMGGDKKKSAGANKMTDEEMKNMKTSKETMDPMKMKNDVDHSKMDTRISVSKDFKSQLENVFNQYILLKDALTKDDANAAQKYAGELLNSMKKVEMKLLTDMEAHNHWMTISKEVNASALSISKTNDIYKQRDHFKHLSAHLSKAVKLFGVNQKVYEQFCPMADNNNGAFWMSLSEKINNPYLGKKMLTCGDTKTIIEN</sequence>
<dbReference type="PANTHER" id="PTHR30097">
    <property type="entry name" value="CATION EFFLUX SYSTEM PROTEIN CUSB"/>
    <property type="match status" value="1"/>
</dbReference>
<evidence type="ECO:0000313" key="9">
    <source>
        <dbReference type="EMBL" id="GGK18646.1"/>
    </source>
</evidence>
<dbReference type="Gene3D" id="2.40.420.20">
    <property type="match status" value="1"/>
</dbReference>
<dbReference type="FunFam" id="2.40.30.170:FF:000010">
    <property type="entry name" value="Efflux RND transporter periplasmic adaptor subunit"/>
    <property type="match status" value="1"/>
</dbReference>
<dbReference type="InterPro" id="IPR058791">
    <property type="entry name" value="3HB_CusB"/>
</dbReference>
<dbReference type="SUPFAM" id="SSF111369">
    <property type="entry name" value="HlyD-like secretion proteins"/>
    <property type="match status" value="1"/>
</dbReference>
<dbReference type="InterPro" id="IPR058649">
    <property type="entry name" value="CzcB_C"/>
</dbReference>
<dbReference type="Pfam" id="PF19335">
    <property type="entry name" value="HMBD"/>
    <property type="match status" value="1"/>
</dbReference>
<dbReference type="PANTHER" id="PTHR30097:SF15">
    <property type="entry name" value="CATION EFFLUX SYSTEM PROTEIN CUSB"/>
    <property type="match status" value="1"/>
</dbReference>
<accession>A0A8J3BKZ0</accession>
<dbReference type="GO" id="GO:0022857">
    <property type="term" value="F:transmembrane transporter activity"/>
    <property type="evidence" value="ECO:0007669"/>
    <property type="project" value="InterPro"/>
</dbReference>
<dbReference type="GO" id="GO:0030288">
    <property type="term" value="C:outer membrane-bounded periplasmic space"/>
    <property type="evidence" value="ECO:0007669"/>
    <property type="project" value="TreeGrafter"/>
</dbReference>
<dbReference type="GO" id="GO:0016020">
    <property type="term" value="C:membrane"/>
    <property type="evidence" value="ECO:0007669"/>
    <property type="project" value="InterPro"/>
</dbReference>
<dbReference type="Pfam" id="PF25869">
    <property type="entry name" value="3HB_CusB"/>
    <property type="match status" value="1"/>
</dbReference>
<dbReference type="AlphaFoldDB" id="A0A8J3BKZ0"/>
<dbReference type="Pfam" id="PF25919">
    <property type="entry name" value="BSH_CusB"/>
    <property type="match status" value="1"/>
</dbReference>
<dbReference type="GO" id="GO:0060003">
    <property type="term" value="P:copper ion export"/>
    <property type="evidence" value="ECO:0007669"/>
    <property type="project" value="TreeGrafter"/>
</dbReference>
<comment type="caution">
    <text evidence="9">The sequence shown here is derived from an EMBL/GenBank/DDBJ whole genome shotgun (WGS) entry which is preliminary data.</text>
</comment>
<dbReference type="Pfam" id="PF25975">
    <property type="entry name" value="CzcB_C"/>
    <property type="match status" value="1"/>
</dbReference>
<feature type="domain" description="CzcB-like C-terminal circularly permuted SH3-like" evidence="8">
    <location>
        <begin position="338"/>
        <end position="400"/>
    </location>
</feature>
<organism evidence="9 10">
    <name type="scientific">Yeosuana aromativorans</name>
    <dbReference type="NCBI Taxonomy" id="288019"/>
    <lineage>
        <taxon>Bacteria</taxon>
        <taxon>Pseudomonadati</taxon>
        <taxon>Bacteroidota</taxon>
        <taxon>Flavobacteriia</taxon>
        <taxon>Flavobacteriales</taxon>
        <taxon>Flavobacteriaceae</taxon>
        <taxon>Yeosuana</taxon>
    </lineage>
</organism>
<evidence type="ECO:0000259" key="8">
    <source>
        <dbReference type="Pfam" id="PF25975"/>
    </source>
</evidence>
<name>A0A8J3BKZ0_9FLAO</name>
<feature type="domain" description="DUF3347" evidence="3">
    <location>
        <begin position="493"/>
        <end position="586"/>
    </location>
</feature>
<keyword evidence="2" id="KW-0813">Transport</keyword>
<feature type="domain" description="CusB-like beta-barrel" evidence="7">
    <location>
        <begin position="253"/>
        <end position="327"/>
    </location>
</feature>
<evidence type="ECO:0000259" key="3">
    <source>
        <dbReference type="Pfam" id="PF11827"/>
    </source>
</evidence>
<proteinExistence type="inferred from homology"/>
<feature type="domain" description="Heavy metal binding" evidence="4">
    <location>
        <begin position="49"/>
        <end position="74"/>
    </location>
</feature>